<organism evidence="6 7">
    <name type="scientific">Stigmatella aurantiaca (strain DW4/3-1)</name>
    <dbReference type="NCBI Taxonomy" id="378806"/>
    <lineage>
        <taxon>Bacteria</taxon>
        <taxon>Pseudomonadati</taxon>
        <taxon>Myxococcota</taxon>
        <taxon>Myxococcia</taxon>
        <taxon>Myxococcales</taxon>
        <taxon>Cystobacterineae</taxon>
        <taxon>Archangiaceae</taxon>
        <taxon>Stigmatella</taxon>
    </lineage>
</organism>
<keyword evidence="1" id="KW-0175">Coiled coil</keyword>
<evidence type="ECO:0000259" key="4">
    <source>
        <dbReference type="Pfam" id="PF13007"/>
    </source>
</evidence>
<proteinExistence type="predicted"/>
<dbReference type="PANTHER" id="PTHR33678:SF1">
    <property type="entry name" value="BLL1576 PROTEIN"/>
    <property type="match status" value="1"/>
</dbReference>
<sequence length="654" mass="73366">MGQGCACSTSDWTPAASRCPKGLRREPPTWWWRSTCWRSCWTGCAWRRRVEVLARIECSAEGPHAVAPTCQVGIDSADVKGYKAEVSLHEPASAALARIAELEALLSAERQRSAQLENERDVLRASHERLRLELELLKRRLFVAKAERVDTQQLELEFAQKLRALEEVAGTLGMTSGQPAEGDSDKKKKRKPSGRRDLKALPLEEKRVEITDPLFEELVAQGKAERIGFEESSKLAWQRGGMRRLVVARVKYRALGRDGEAQVETAPVPPEVLPRSLAAPSMLAHVLSEKFCDGLPLHRLEERAARDGVPLDRGTMSRWVEEAGASVGATVVAAARQQALRTAFCIATDATGICVQPDKRPDGARQPCRRGHYFVLLADKDHVFFEYTPRETSAVVEELFRGYSGYIQADAKSVYDVLFRKPDTPPTEHDSPEEVGCWSHCRRKFWEATCAKSEVAREGLARIGRLFALEEAWKADTPQTIHRLRNAHLRPHLEAFFRWAEDEYSKVRDERGLLRSALGYAVRQKQALMRVLDDGRLVLDNNRSERALRRIAVGRKAWLFVGSDGHAQSVGNILSLIASARLHGLDPEAYLRDLFRVLAHWPRERYLELAPLYWASTRARLDSRELAAEIGPLTVPPPLLPAPQQEAAANGSSR</sequence>
<feature type="domain" description="Transposase IS66 C-terminal" evidence="5">
    <location>
        <begin position="575"/>
        <end position="611"/>
    </location>
</feature>
<dbReference type="InterPro" id="IPR039552">
    <property type="entry name" value="IS66_C"/>
</dbReference>
<name>Q090X5_STIAD</name>
<dbReference type="InterPro" id="IPR052344">
    <property type="entry name" value="Transposase-related"/>
</dbReference>
<comment type="caution">
    <text evidence="6">The sequence shown here is derived from an EMBL/GenBank/DDBJ whole genome shotgun (WGS) entry which is preliminary data.</text>
</comment>
<dbReference type="InterPro" id="IPR004291">
    <property type="entry name" value="Transposase_IS66_central"/>
</dbReference>
<feature type="region of interest" description="Disordered" evidence="2">
    <location>
        <begin position="635"/>
        <end position="654"/>
    </location>
</feature>
<feature type="compositionally biased region" description="Low complexity" evidence="2">
    <location>
        <begin position="642"/>
        <end position="654"/>
    </location>
</feature>
<accession>Q090X5</accession>
<evidence type="ECO:0000313" key="7">
    <source>
        <dbReference type="Proteomes" id="UP000032702"/>
    </source>
</evidence>
<dbReference type="AlphaFoldDB" id="Q090X5"/>
<protein>
    <recommendedName>
        <fullName evidence="8">Transposase</fullName>
    </recommendedName>
</protein>
<dbReference type="Proteomes" id="UP000032702">
    <property type="component" value="Unassembled WGS sequence"/>
</dbReference>
<dbReference type="Pfam" id="PF13817">
    <property type="entry name" value="DDE_Tnp_IS66_C"/>
    <property type="match status" value="1"/>
</dbReference>
<reference evidence="6 7" key="1">
    <citation type="submission" date="2006-04" db="EMBL/GenBank/DDBJ databases">
        <authorList>
            <person name="Nierman W.C."/>
        </authorList>
    </citation>
    <scope>NUCLEOTIDE SEQUENCE [LARGE SCALE GENOMIC DNA]</scope>
    <source>
        <strain evidence="6 7">DW4/3-1</strain>
    </source>
</reference>
<dbReference type="InterPro" id="IPR024463">
    <property type="entry name" value="Transposase_TnpC_homeodom"/>
</dbReference>
<feature type="region of interest" description="Disordered" evidence="2">
    <location>
        <begin position="170"/>
        <end position="198"/>
    </location>
</feature>
<evidence type="ECO:0000256" key="2">
    <source>
        <dbReference type="SAM" id="MobiDB-lite"/>
    </source>
</evidence>
<evidence type="ECO:0000256" key="1">
    <source>
        <dbReference type="SAM" id="Coils"/>
    </source>
</evidence>
<feature type="domain" description="Transposase IS66 central" evidence="3">
    <location>
        <begin position="275"/>
        <end position="568"/>
    </location>
</feature>
<dbReference type="Pfam" id="PF13007">
    <property type="entry name" value="LZ_Tnp_IS66"/>
    <property type="match status" value="1"/>
</dbReference>
<dbReference type="Pfam" id="PF03050">
    <property type="entry name" value="DDE_Tnp_IS66"/>
    <property type="match status" value="1"/>
</dbReference>
<dbReference type="NCBIfam" id="NF033517">
    <property type="entry name" value="transpos_IS66"/>
    <property type="match status" value="1"/>
</dbReference>
<feature type="domain" description="Transposase TnpC homeodomain" evidence="4">
    <location>
        <begin position="129"/>
        <end position="199"/>
    </location>
</feature>
<evidence type="ECO:0000259" key="3">
    <source>
        <dbReference type="Pfam" id="PF03050"/>
    </source>
</evidence>
<dbReference type="PATRIC" id="fig|378806.16.peg.5446"/>
<dbReference type="PANTHER" id="PTHR33678">
    <property type="entry name" value="BLL1576 PROTEIN"/>
    <property type="match status" value="1"/>
</dbReference>
<dbReference type="EMBL" id="AAMD01000059">
    <property type="protein sequence ID" value="EAU66303.1"/>
    <property type="molecule type" value="Genomic_DNA"/>
</dbReference>
<evidence type="ECO:0000259" key="5">
    <source>
        <dbReference type="Pfam" id="PF13817"/>
    </source>
</evidence>
<feature type="coiled-coil region" evidence="1">
    <location>
        <begin position="92"/>
        <end position="147"/>
    </location>
</feature>
<evidence type="ECO:0008006" key="8">
    <source>
        <dbReference type="Google" id="ProtNLM"/>
    </source>
</evidence>
<evidence type="ECO:0000313" key="6">
    <source>
        <dbReference type="EMBL" id="EAU66303.1"/>
    </source>
</evidence>
<gene>
    <name evidence="6" type="ORF">STIAU_2561</name>
</gene>